<feature type="domain" description="Transposase IS4-like" evidence="6">
    <location>
        <begin position="134"/>
        <end position="302"/>
    </location>
</feature>
<keyword evidence="9" id="KW-1185">Reference proteome</keyword>
<dbReference type="NCBIfam" id="NF033581">
    <property type="entry name" value="transpos_IS5_4"/>
    <property type="match status" value="1"/>
</dbReference>
<comment type="function">
    <text evidence="1">Involved in the transposition of the insertion sequence IS5.</text>
</comment>
<feature type="domain" description="Transposase InsH N-terminal" evidence="7">
    <location>
        <begin position="22"/>
        <end position="107"/>
    </location>
</feature>
<dbReference type="PANTHER" id="PTHR35604">
    <property type="entry name" value="TRANSPOSASE INSH FOR INSERTION SEQUENCE ELEMENT IS5A-RELATED"/>
    <property type="match status" value="1"/>
</dbReference>
<dbReference type="PANTHER" id="PTHR35604:SF2">
    <property type="entry name" value="TRANSPOSASE INSH FOR INSERTION SEQUENCE ELEMENT IS5A-RELATED"/>
    <property type="match status" value="1"/>
</dbReference>
<evidence type="ECO:0000313" key="8">
    <source>
        <dbReference type="EMBL" id="GLR69074.1"/>
    </source>
</evidence>
<gene>
    <name evidence="8" type="primary">tnp</name>
    <name evidence="8" type="ORF">GCM10010909_37580</name>
</gene>
<evidence type="ECO:0000256" key="4">
    <source>
        <dbReference type="ARBA" id="ARBA00023125"/>
    </source>
</evidence>
<dbReference type="Pfam" id="PF05598">
    <property type="entry name" value="DUF772"/>
    <property type="match status" value="1"/>
</dbReference>
<keyword evidence="5" id="KW-0233">DNA recombination</keyword>
<keyword evidence="3" id="KW-0815">Transposition</keyword>
<protein>
    <submittedName>
        <fullName evidence="8">IS5 family transposase</fullName>
    </submittedName>
</protein>
<dbReference type="InterPro" id="IPR008490">
    <property type="entry name" value="Transposase_InsH_N"/>
</dbReference>
<dbReference type="InterPro" id="IPR047959">
    <property type="entry name" value="Transpos_IS5"/>
</dbReference>
<evidence type="ECO:0000313" key="9">
    <source>
        <dbReference type="Proteomes" id="UP001156641"/>
    </source>
</evidence>
<dbReference type="EMBL" id="BSOS01000115">
    <property type="protein sequence ID" value="GLR69074.1"/>
    <property type="molecule type" value="Genomic_DNA"/>
</dbReference>
<comment type="caution">
    <text evidence="8">The sequence shown here is derived from an EMBL/GenBank/DDBJ whole genome shotgun (WGS) entry which is preliminary data.</text>
</comment>
<organism evidence="8 9">
    <name type="scientific">Acidocella aquatica</name>
    <dbReference type="NCBI Taxonomy" id="1922313"/>
    <lineage>
        <taxon>Bacteria</taxon>
        <taxon>Pseudomonadati</taxon>
        <taxon>Pseudomonadota</taxon>
        <taxon>Alphaproteobacteria</taxon>
        <taxon>Acetobacterales</taxon>
        <taxon>Acidocellaceae</taxon>
        <taxon>Acidocella</taxon>
    </lineage>
</organism>
<keyword evidence="4" id="KW-0238">DNA-binding</keyword>
<evidence type="ECO:0000256" key="3">
    <source>
        <dbReference type="ARBA" id="ARBA00022578"/>
    </source>
</evidence>
<dbReference type="Proteomes" id="UP001156641">
    <property type="component" value="Unassembled WGS sequence"/>
</dbReference>
<evidence type="ECO:0000259" key="7">
    <source>
        <dbReference type="Pfam" id="PF05598"/>
    </source>
</evidence>
<reference evidence="9" key="1">
    <citation type="journal article" date="2019" name="Int. J. Syst. Evol. Microbiol.">
        <title>The Global Catalogue of Microorganisms (GCM) 10K type strain sequencing project: providing services to taxonomists for standard genome sequencing and annotation.</title>
        <authorList>
            <consortium name="The Broad Institute Genomics Platform"/>
            <consortium name="The Broad Institute Genome Sequencing Center for Infectious Disease"/>
            <person name="Wu L."/>
            <person name="Ma J."/>
        </authorList>
    </citation>
    <scope>NUCLEOTIDE SEQUENCE [LARGE SCALE GENOMIC DNA]</scope>
    <source>
        <strain evidence="9">NBRC 112502</strain>
    </source>
</reference>
<comment type="similarity">
    <text evidence="2">Belongs to the transposase 11 family.</text>
</comment>
<evidence type="ECO:0000256" key="1">
    <source>
        <dbReference type="ARBA" id="ARBA00003544"/>
    </source>
</evidence>
<evidence type="ECO:0000259" key="6">
    <source>
        <dbReference type="Pfam" id="PF01609"/>
    </source>
</evidence>
<dbReference type="InterPro" id="IPR002559">
    <property type="entry name" value="Transposase_11"/>
</dbReference>
<evidence type="ECO:0000256" key="5">
    <source>
        <dbReference type="ARBA" id="ARBA00023172"/>
    </source>
</evidence>
<sequence length="313" mass="34580">MSRRRIGQQSLRFSDVGSVASSLDRLSGLIDWTPIEVVLGDIYMAAKGEPAWPPLVLFKAMLLAVWYDLSDVKLSEALDDRASFRRFCGFSAQEATPERTAFVRLRKVLAERGLDKALFDEVTRQLKAKAIRVKTGTLVDATIIASARRGDDEARWVKHKGRKAVHGFKAHVGADADTALVEQVFITPANVNDGKAGPAALPDDPGDVFADSAYRGDHFNNAVRAKGGTPRVIITHVWSSAQDAKAALAYLDAHNRSIYRVRGRIEKIFGTWKRSYGLHRMRWCGLAKAAVQVRLTAIAYNLKRTLKLLAQPA</sequence>
<proteinExistence type="inferred from homology"/>
<name>A0ABQ6AG35_9PROT</name>
<accession>A0ABQ6AG35</accession>
<evidence type="ECO:0000256" key="2">
    <source>
        <dbReference type="ARBA" id="ARBA00010075"/>
    </source>
</evidence>
<dbReference type="Pfam" id="PF01609">
    <property type="entry name" value="DDE_Tnp_1"/>
    <property type="match status" value="1"/>
</dbReference>